<evidence type="ECO:0000259" key="9">
    <source>
        <dbReference type="Pfam" id="PF12704"/>
    </source>
</evidence>
<dbReference type="InterPro" id="IPR050250">
    <property type="entry name" value="Macrolide_Exporter_MacB"/>
</dbReference>
<comment type="similarity">
    <text evidence="6">Belongs to the ABC-4 integral membrane protein family.</text>
</comment>
<reference evidence="11" key="1">
    <citation type="submission" date="2017-02" db="EMBL/GenBank/DDBJ databases">
        <authorList>
            <person name="Varghese N."/>
            <person name="Submissions S."/>
        </authorList>
    </citation>
    <scope>NUCLEOTIDE SEQUENCE [LARGE SCALE GENOMIC DNA]</scope>
    <source>
        <strain evidence="11">ATCC 25662</strain>
    </source>
</reference>
<keyword evidence="5 7" id="KW-0472">Membrane</keyword>
<comment type="subcellular location">
    <subcellularLocation>
        <location evidence="1">Cell membrane</location>
        <topology evidence="1">Multi-pass membrane protein</topology>
    </subcellularLocation>
</comment>
<dbReference type="EMBL" id="FUWY01000002">
    <property type="protein sequence ID" value="SJZ53667.1"/>
    <property type="molecule type" value="Genomic_DNA"/>
</dbReference>
<evidence type="ECO:0000256" key="2">
    <source>
        <dbReference type="ARBA" id="ARBA00022475"/>
    </source>
</evidence>
<dbReference type="PANTHER" id="PTHR30572:SF4">
    <property type="entry name" value="ABC TRANSPORTER PERMEASE YTRF"/>
    <property type="match status" value="1"/>
</dbReference>
<dbReference type="Proteomes" id="UP000243297">
    <property type="component" value="Unassembled WGS sequence"/>
</dbReference>
<evidence type="ECO:0000259" key="8">
    <source>
        <dbReference type="Pfam" id="PF02687"/>
    </source>
</evidence>
<keyword evidence="3 7" id="KW-0812">Transmembrane</keyword>
<feature type="transmembrane region" description="Helical" evidence="7">
    <location>
        <begin position="331"/>
        <end position="360"/>
    </location>
</feature>
<feature type="domain" description="MacB-like periplasmic core" evidence="9">
    <location>
        <begin position="20"/>
        <end position="244"/>
    </location>
</feature>
<protein>
    <submittedName>
        <fullName evidence="10">Putative ABC transport system permease protein</fullName>
    </submittedName>
</protein>
<organism evidence="10 11">
    <name type="scientific">Anaerorhabdus furcosa</name>
    <dbReference type="NCBI Taxonomy" id="118967"/>
    <lineage>
        <taxon>Bacteria</taxon>
        <taxon>Bacillati</taxon>
        <taxon>Bacillota</taxon>
        <taxon>Erysipelotrichia</taxon>
        <taxon>Erysipelotrichales</taxon>
        <taxon>Erysipelotrichaceae</taxon>
        <taxon>Anaerorhabdus</taxon>
    </lineage>
</organism>
<dbReference type="InterPro" id="IPR025857">
    <property type="entry name" value="MacB_PCD"/>
</dbReference>
<keyword evidence="4 7" id="KW-1133">Transmembrane helix</keyword>
<feature type="transmembrane region" description="Helical" evidence="7">
    <location>
        <begin position="281"/>
        <end position="310"/>
    </location>
</feature>
<accession>A0A1T4LGE8</accession>
<evidence type="ECO:0000256" key="1">
    <source>
        <dbReference type="ARBA" id="ARBA00004651"/>
    </source>
</evidence>
<evidence type="ECO:0000256" key="3">
    <source>
        <dbReference type="ARBA" id="ARBA00022692"/>
    </source>
</evidence>
<feature type="domain" description="ABC3 transporter permease C-terminal" evidence="8">
    <location>
        <begin position="288"/>
        <end position="401"/>
    </location>
</feature>
<dbReference type="AlphaFoldDB" id="A0A1T4LGE8"/>
<dbReference type="PANTHER" id="PTHR30572">
    <property type="entry name" value="MEMBRANE COMPONENT OF TRANSPORTER-RELATED"/>
    <property type="match status" value="1"/>
</dbReference>
<dbReference type="Pfam" id="PF02687">
    <property type="entry name" value="FtsX"/>
    <property type="match status" value="1"/>
</dbReference>
<feature type="transmembrane region" description="Helical" evidence="7">
    <location>
        <begin position="21"/>
        <end position="40"/>
    </location>
</feature>
<dbReference type="GO" id="GO:0022857">
    <property type="term" value="F:transmembrane transporter activity"/>
    <property type="evidence" value="ECO:0007669"/>
    <property type="project" value="TreeGrafter"/>
</dbReference>
<dbReference type="OrthoDB" id="9770036at2"/>
<evidence type="ECO:0000256" key="6">
    <source>
        <dbReference type="ARBA" id="ARBA00038076"/>
    </source>
</evidence>
<evidence type="ECO:0000313" key="11">
    <source>
        <dbReference type="Proteomes" id="UP000243297"/>
    </source>
</evidence>
<dbReference type="GO" id="GO:0005886">
    <property type="term" value="C:plasma membrane"/>
    <property type="evidence" value="ECO:0007669"/>
    <property type="project" value="UniProtKB-SubCell"/>
</dbReference>
<sequence length="408" mass="44825">MIFEYIKLSVRELLNNKLRSFLSLIGIVIGVAVVFIIFSISDIANVAITNQITGTNGSVNINYVKDRTDKFEVLNQSMNSNFGGMGSKQYVFDLNDLEDLKQIKGVEDALAVATAYENVKVNRDTFQVAIRSAPENFMDFYEFKMVAGNSFDAYPKDERINLAIINDKILDDYLQIPAEQAIGQKIKIKNRLFTIAGVTNTPNQNLGTMIAIDQEAYDLMYSKGTIQYLSVKVKPGEDLETTSQLAVDKLNEIHGYQNTKNGYALEDLSFFIQQVTQVTGILSLVMGIIASISLLVAGIGVMNIMLVSVVERTREIGVKRAIGASKSAIRIQFIVESCLLTLIGGIIGVTIGIGVIKIALMVLNMQLPINGSYVAFALVFSITLGILFGYLPSKRAANLNIIEAIQSE</sequence>
<evidence type="ECO:0000313" key="10">
    <source>
        <dbReference type="EMBL" id="SJZ53667.1"/>
    </source>
</evidence>
<proteinExistence type="inferred from homology"/>
<evidence type="ECO:0000256" key="7">
    <source>
        <dbReference type="SAM" id="Phobius"/>
    </source>
</evidence>
<dbReference type="RefSeq" id="WP_078711302.1">
    <property type="nucleotide sequence ID" value="NZ_FUWY01000002.1"/>
</dbReference>
<gene>
    <name evidence="10" type="ORF">SAMN02745191_0872</name>
</gene>
<keyword evidence="2" id="KW-1003">Cell membrane</keyword>
<keyword evidence="11" id="KW-1185">Reference proteome</keyword>
<dbReference type="Pfam" id="PF12704">
    <property type="entry name" value="MacB_PCD"/>
    <property type="match status" value="1"/>
</dbReference>
<dbReference type="InterPro" id="IPR003838">
    <property type="entry name" value="ABC3_permease_C"/>
</dbReference>
<evidence type="ECO:0000256" key="4">
    <source>
        <dbReference type="ARBA" id="ARBA00022989"/>
    </source>
</evidence>
<dbReference type="STRING" id="118967.SAMN02745191_0872"/>
<name>A0A1T4LGE8_9FIRM</name>
<feature type="transmembrane region" description="Helical" evidence="7">
    <location>
        <begin position="372"/>
        <end position="391"/>
    </location>
</feature>
<evidence type="ECO:0000256" key="5">
    <source>
        <dbReference type="ARBA" id="ARBA00023136"/>
    </source>
</evidence>